<evidence type="ECO:0000256" key="11">
    <source>
        <dbReference type="RuleBase" id="RU004504"/>
    </source>
</evidence>
<dbReference type="InterPro" id="IPR000192">
    <property type="entry name" value="Aminotrans_V_dom"/>
</dbReference>
<keyword evidence="9" id="KW-0411">Iron-sulfur</keyword>
<dbReference type="STRING" id="596152.DesU5LDRAFT_4024"/>
<evidence type="ECO:0000256" key="5">
    <source>
        <dbReference type="ARBA" id="ARBA00022679"/>
    </source>
</evidence>
<dbReference type="PROSITE" id="PS00595">
    <property type="entry name" value="AA_TRANSFER_CLASS_5"/>
    <property type="match status" value="1"/>
</dbReference>
<evidence type="ECO:0000256" key="2">
    <source>
        <dbReference type="ARBA" id="ARBA00003120"/>
    </source>
</evidence>
<dbReference type="SUPFAM" id="SSF53383">
    <property type="entry name" value="PLP-dependent transferases"/>
    <property type="match status" value="1"/>
</dbReference>
<feature type="domain" description="Aminotransferase class V" evidence="12">
    <location>
        <begin position="4"/>
        <end position="367"/>
    </location>
</feature>
<sequence length="387" mass="41397">MAAVYFDNNATTPLAPQVFEAMLPYLRECYGNPSSPHQFGHRAKVAVETARERVAALLDCPADRLVFTSCGTEGNNTAILSAVLADPAKKRVVTSAVEHHCVLRRLEYLRDHRGVEVVFLPVDSQGQLDLAVLAEAVTPDTALVSLMGANNETGVLWPIAEIAQLVRSKGALFHCDAVQVVGKEPLSLDKLPVDYLTLSAHKFHGPKGVGALFVGREAPFTPLLFGGRQEGGRRAGTHNVAGIVGCGQAAELARAFLSVDGHRHLAELRDHLEEGILTAVDAVAIHGRASPRLANTISLGVGDAPQEILLAELDDRDFAVSTTSACQSQNAAPSHVLSAMGLPKRYERSTLRLSLSRMNTLEEVEAFLTVFPTVAAKARRLGRAASA</sequence>
<evidence type="ECO:0000256" key="9">
    <source>
        <dbReference type="ARBA" id="ARBA00023014"/>
    </source>
</evidence>
<evidence type="ECO:0000256" key="4">
    <source>
        <dbReference type="ARBA" id="ARBA00012239"/>
    </source>
</evidence>
<dbReference type="GO" id="GO:0046872">
    <property type="term" value="F:metal ion binding"/>
    <property type="evidence" value="ECO:0007669"/>
    <property type="project" value="UniProtKB-KW"/>
</dbReference>
<dbReference type="InterPro" id="IPR015421">
    <property type="entry name" value="PyrdxlP-dep_Trfase_major"/>
</dbReference>
<protein>
    <recommendedName>
        <fullName evidence="4">cysteine desulfurase</fullName>
        <ecNumber evidence="4">2.8.1.7</ecNumber>
    </recommendedName>
</protein>
<evidence type="ECO:0000256" key="1">
    <source>
        <dbReference type="ARBA" id="ARBA00001933"/>
    </source>
</evidence>
<dbReference type="AlphaFoldDB" id="I2Q767"/>
<dbReference type="InterPro" id="IPR020578">
    <property type="entry name" value="Aminotrans_V_PyrdxlP_BS"/>
</dbReference>
<dbReference type="HOGENOM" id="CLU_003433_0_0_7"/>
<evidence type="ECO:0000259" key="12">
    <source>
        <dbReference type="Pfam" id="PF00266"/>
    </source>
</evidence>
<evidence type="ECO:0000256" key="6">
    <source>
        <dbReference type="ARBA" id="ARBA00022723"/>
    </source>
</evidence>
<dbReference type="InterPro" id="IPR016454">
    <property type="entry name" value="Cysteine_dSase"/>
</dbReference>
<comment type="similarity">
    <text evidence="3">Belongs to the class-V pyridoxal-phosphate-dependent aminotransferase family. NifS/IscS subfamily.</text>
</comment>
<dbReference type="PANTHER" id="PTHR11601">
    <property type="entry name" value="CYSTEINE DESULFURYLASE FAMILY MEMBER"/>
    <property type="match status" value="1"/>
</dbReference>
<evidence type="ECO:0000256" key="8">
    <source>
        <dbReference type="ARBA" id="ARBA00023004"/>
    </source>
</evidence>
<dbReference type="OrthoDB" id="9808002at2"/>
<comment type="catalytic activity">
    <reaction evidence="10">
        <text>(sulfur carrier)-H + L-cysteine = (sulfur carrier)-SH + L-alanine</text>
        <dbReference type="Rhea" id="RHEA:43892"/>
        <dbReference type="Rhea" id="RHEA-COMP:14737"/>
        <dbReference type="Rhea" id="RHEA-COMP:14739"/>
        <dbReference type="ChEBI" id="CHEBI:29917"/>
        <dbReference type="ChEBI" id="CHEBI:35235"/>
        <dbReference type="ChEBI" id="CHEBI:57972"/>
        <dbReference type="ChEBI" id="CHEBI:64428"/>
        <dbReference type="EC" id="2.8.1.7"/>
    </reaction>
</comment>
<dbReference type="InterPro" id="IPR015422">
    <property type="entry name" value="PyrdxlP-dep_Trfase_small"/>
</dbReference>
<organism evidence="13">
    <name type="scientific">Desulfovibrio sp. U5L</name>
    <dbReference type="NCBI Taxonomy" id="596152"/>
    <lineage>
        <taxon>Bacteria</taxon>
        <taxon>Pseudomonadati</taxon>
        <taxon>Thermodesulfobacteriota</taxon>
        <taxon>Desulfovibrionia</taxon>
        <taxon>Desulfovibrionales</taxon>
        <taxon>Desulfovibrionaceae</taxon>
        <taxon>Desulfovibrio</taxon>
    </lineage>
</organism>
<dbReference type="GO" id="GO:0031071">
    <property type="term" value="F:cysteine desulfurase activity"/>
    <property type="evidence" value="ECO:0007669"/>
    <property type="project" value="UniProtKB-EC"/>
</dbReference>
<keyword evidence="7" id="KW-0663">Pyridoxal phosphate</keyword>
<dbReference type="Gene3D" id="1.10.260.50">
    <property type="match status" value="1"/>
</dbReference>
<dbReference type="FunFam" id="3.40.640.10:FF:000084">
    <property type="entry name" value="IscS-like cysteine desulfurase"/>
    <property type="match status" value="1"/>
</dbReference>
<name>I2Q767_9BACT</name>
<dbReference type="InterPro" id="IPR015424">
    <property type="entry name" value="PyrdxlP-dep_Trfase"/>
</dbReference>
<dbReference type="Gene3D" id="3.90.1150.10">
    <property type="entry name" value="Aspartate Aminotransferase, domain 1"/>
    <property type="match status" value="1"/>
</dbReference>
<gene>
    <name evidence="13" type="ORF">DesU5LDRAFT_4024</name>
</gene>
<dbReference type="Gene3D" id="3.40.640.10">
    <property type="entry name" value="Type I PLP-dependent aspartate aminotransferase-like (Major domain)"/>
    <property type="match status" value="1"/>
</dbReference>
<evidence type="ECO:0000313" key="13">
    <source>
        <dbReference type="EMBL" id="EIG55623.1"/>
    </source>
</evidence>
<accession>I2Q767</accession>
<proteinExistence type="inferred from homology"/>
<evidence type="ECO:0000256" key="10">
    <source>
        <dbReference type="ARBA" id="ARBA00050776"/>
    </source>
</evidence>
<dbReference type="GO" id="GO:0051536">
    <property type="term" value="F:iron-sulfur cluster binding"/>
    <property type="evidence" value="ECO:0007669"/>
    <property type="project" value="UniProtKB-KW"/>
</dbReference>
<comment type="function">
    <text evidence="2">Catalyzes the removal of elemental sulfur atoms from cysteine to produce alanine. Seems to participate in the biosynthesis of the nitrogenase metalloclusters by providing the inorganic sulfur required for the Fe-S core formation.</text>
</comment>
<dbReference type="Pfam" id="PF00266">
    <property type="entry name" value="Aminotran_5"/>
    <property type="match status" value="1"/>
</dbReference>
<dbReference type="EMBL" id="JH600068">
    <property type="protein sequence ID" value="EIG55623.1"/>
    <property type="molecule type" value="Genomic_DNA"/>
</dbReference>
<keyword evidence="5" id="KW-0808">Transferase</keyword>
<evidence type="ECO:0000256" key="3">
    <source>
        <dbReference type="ARBA" id="ARBA00006490"/>
    </source>
</evidence>
<keyword evidence="8" id="KW-0408">Iron</keyword>
<dbReference type="PANTHER" id="PTHR11601:SF34">
    <property type="entry name" value="CYSTEINE DESULFURASE"/>
    <property type="match status" value="1"/>
</dbReference>
<dbReference type="PIRSF" id="PIRSF005572">
    <property type="entry name" value="NifS"/>
    <property type="match status" value="1"/>
</dbReference>
<dbReference type="eggNOG" id="COG1104">
    <property type="taxonomic scope" value="Bacteria"/>
</dbReference>
<dbReference type="EC" id="2.8.1.7" evidence="4"/>
<keyword evidence="6" id="KW-0479">Metal-binding</keyword>
<reference evidence="13" key="1">
    <citation type="submission" date="2011-11" db="EMBL/GenBank/DDBJ databases">
        <title>Improved High-Quality Draft sequence of Desulfovibrio sp. U5L.</title>
        <authorList>
            <consortium name="US DOE Joint Genome Institute"/>
            <person name="Lucas S."/>
            <person name="Han J."/>
            <person name="Lapidus A."/>
            <person name="Cheng J.-F."/>
            <person name="Goodwin L."/>
            <person name="Pitluck S."/>
            <person name="Peters L."/>
            <person name="Ovchinnikova G."/>
            <person name="Held B."/>
            <person name="Detter J.C."/>
            <person name="Han C."/>
            <person name="Tapia R."/>
            <person name="Land M."/>
            <person name="Hauser L."/>
            <person name="Kyrpides N."/>
            <person name="Ivanova N."/>
            <person name="Pagani I."/>
            <person name="Gabster J."/>
            <person name="Walker C."/>
            <person name="Stolyar S."/>
            <person name="Stahl D."/>
            <person name="Arkin A."/>
            <person name="Dehal P."/>
            <person name="Hazen T."/>
            <person name="Woyke T."/>
        </authorList>
    </citation>
    <scope>NUCLEOTIDE SEQUENCE [LARGE SCALE GENOMIC DNA]</scope>
    <source>
        <strain evidence="13">U5L</strain>
    </source>
</reference>
<comment type="cofactor">
    <cofactor evidence="1 11">
        <name>pyridoxal 5'-phosphate</name>
        <dbReference type="ChEBI" id="CHEBI:597326"/>
    </cofactor>
</comment>
<evidence type="ECO:0000256" key="7">
    <source>
        <dbReference type="ARBA" id="ARBA00022898"/>
    </source>
</evidence>